<reference evidence="1 2" key="1">
    <citation type="submission" date="2020-04" db="EMBL/GenBank/DDBJ databases">
        <authorList>
            <person name="De Canck E."/>
        </authorList>
    </citation>
    <scope>NUCLEOTIDE SEQUENCE [LARGE SCALE GENOMIC DNA]</scope>
    <source>
        <strain evidence="1 2">LMG 26858</strain>
    </source>
</reference>
<protein>
    <submittedName>
        <fullName evidence="1">Uncharacterized protein</fullName>
    </submittedName>
</protein>
<dbReference type="Proteomes" id="UP000494117">
    <property type="component" value="Unassembled WGS sequence"/>
</dbReference>
<keyword evidence="2" id="KW-1185">Reference proteome</keyword>
<evidence type="ECO:0000313" key="1">
    <source>
        <dbReference type="EMBL" id="CAB3834711.1"/>
    </source>
</evidence>
<gene>
    <name evidence="1" type="ORF">LMG26858_00876</name>
</gene>
<name>A0A6S7D6Q5_9BURK</name>
<proteinExistence type="predicted"/>
<organism evidence="1 2">
    <name type="scientific">Achromobacter anxifer</name>
    <dbReference type="NCBI Taxonomy" id="1287737"/>
    <lineage>
        <taxon>Bacteria</taxon>
        <taxon>Pseudomonadati</taxon>
        <taxon>Pseudomonadota</taxon>
        <taxon>Betaproteobacteria</taxon>
        <taxon>Burkholderiales</taxon>
        <taxon>Alcaligenaceae</taxon>
        <taxon>Achromobacter</taxon>
    </lineage>
</organism>
<dbReference type="EMBL" id="CADILG010000004">
    <property type="protein sequence ID" value="CAB3834711.1"/>
    <property type="molecule type" value="Genomic_DNA"/>
</dbReference>
<dbReference type="AlphaFoldDB" id="A0A6S7D6Q5"/>
<evidence type="ECO:0000313" key="2">
    <source>
        <dbReference type="Proteomes" id="UP000494117"/>
    </source>
</evidence>
<sequence length="32" mass="3734">MALKEMYDLYGQCAGRLVDLVDYLNRPSETLR</sequence>
<accession>A0A6S7D6Q5</accession>